<evidence type="ECO:0000259" key="4">
    <source>
        <dbReference type="Pfam" id="PF00326"/>
    </source>
</evidence>
<evidence type="ECO:0000256" key="3">
    <source>
        <dbReference type="SAM" id="SignalP"/>
    </source>
</evidence>
<reference evidence="6 7" key="1">
    <citation type="submission" date="2019-11" db="EMBL/GenBank/DDBJ databases">
        <title>Pedobacter sp. HMF7056 Genome sequencing and assembly.</title>
        <authorList>
            <person name="Kang H."/>
            <person name="Kim H."/>
            <person name="Joh K."/>
        </authorList>
    </citation>
    <scope>NUCLEOTIDE SEQUENCE [LARGE SCALE GENOMIC DNA]</scope>
    <source>
        <strain evidence="6 7">HMF7056</strain>
    </source>
</reference>
<dbReference type="PROSITE" id="PS00708">
    <property type="entry name" value="PRO_ENDOPEP_SER"/>
    <property type="match status" value="1"/>
</dbReference>
<dbReference type="InterPro" id="IPR002469">
    <property type="entry name" value="Peptidase_S9B_N"/>
</dbReference>
<dbReference type="Gene3D" id="3.40.50.1820">
    <property type="entry name" value="alpha/beta hydrolase"/>
    <property type="match status" value="1"/>
</dbReference>
<dbReference type="SUPFAM" id="SSF53474">
    <property type="entry name" value="alpha/beta-Hydrolases"/>
    <property type="match status" value="1"/>
</dbReference>
<dbReference type="EMBL" id="WVHS01000004">
    <property type="protein sequence ID" value="MXV17154.1"/>
    <property type="molecule type" value="Genomic_DNA"/>
</dbReference>
<dbReference type="PANTHER" id="PTHR11731:SF193">
    <property type="entry name" value="DIPEPTIDYL PEPTIDASE 9"/>
    <property type="match status" value="1"/>
</dbReference>
<evidence type="ECO:0000256" key="2">
    <source>
        <dbReference type="ARBA" id="ARBA00022801"/>
    </source>
</evidence>
<gene>
    <name evidence="6" type="ORF">GS398_17770</name>
</gene>
<dbReference type="Pfam" id="PF00930">
    <property type="entry name" value="DPPIV_N"/>
    <property type="match status" value="1"/>
</dbReference>
<keyword evidence="7" id="KW-1185">Reference proteome</keyword>
<dbReference type="Gene3D" id="2.140.10.30">
    <property type="entry name" value="Dipeptidylpeptidase IV, N-terminal domain"/>
    <property type="match status" value="1"/>
</dbReference>
<keyword evidence="3" id="KW-0732">Signal</keyword>
<organism evidence="6 7">
    <name type="scientific">Hufsiella ginkgonis</name>
    <dbReference type="NCBI Taxonomy" id="2695274"/>
    <lineage>
        <taxon>Bacteria</taxon>
        <taxon>Pseudomonadati</taxon>
        <taxon>Bacteroidota</taxon>
        <taxon>Sphingobacteriia</taxon>
        <taxon>Sphingobacteriales</taxon>
        <taxon>Sphingobacteriaceae</taxon>
        <taxon>Hufsiella</taxon>
    </lineage>
</organism>
<dbReference type="GO" id="GO:0006508">
    <property type="term" value="P:proteolysis"/>
    <property type="evidence" value="ECO:0007669"/>
    <property type="project" value="UniProtKB-KW"/>
</dbReference>
<dbReference type="RefSeq" id="WP_160908154.1">
    <property type="nucleotide sequence ID" value="NZ_WVHS01000004.1"/>
</dbReference>
<comment type="caution">
    <text evidence="6">The sequence shown here is derived from an EMBL/GenBank/DDBJ whole genome shotgun (WGS) entry which is preliminary data.</text>
</comment>
<dbReference type="InterPro" id="IPR002471">
    <property type="entry name" value="Pept_S9_AS"/>
</dbReference>
<evidence type="ECO:0000256" key="1">
    <source>
        <dbReference type="ARBA" id="ARBA00022670"/>
    </source>
</evidence>
<feature type="domain" description="Dipeptidylpeptidase IV N-terminal" evidence="5">
    <location>
        <begin position="97"/>
        <end position="417"/>
    </location>
</feature>
<protein>
    <submittedName>
        <fullName evidence="6">Prolyl oligopeptidase family serine peptidase</fullName>
    </submittedName>
</protein>
<dbReference type="SUPFAM" id="SSF82171">
    <property type="entry name" value="DPP6 N-terminal domain-like"/>
    <property type="match status" value="1"/>
</dbReference>
<keyword evidence="1" id="KW-0645">Protease</keyword>
<feature type="signal peptide" evidence="3">
    <location>
        <begin position="1"/>
        <end position="21"/>
    </location>
</feature>
<dbReference type="InterPro" id="IPR029058">
    <property type="entry name" value="AB_hydrolase_fold"/>
</dbReference>
<proteinExistence type="predicted"/>
<sequence>MNFYKLTTAALLSGLSVTAFGQQKKDPVFADVFGRPVQGIVNPLPAVRSWADDTHYIENRGGFQGTPYTVDVKTGEAVPSTPVQVNQASVSVRNKDIFYRDLNGKETQVTKDTAEEKNPTLSPDGTQVAFTRNNDFYSADIASGKETRYTSDGTDVIYSGWASWVYYEEILGRATRYKAFWWSPDSKHLAFMHFDDSKVPMFPIYGATGQHGYLERTRYPKPGDRNPEVKVGIVATGNAQVVWTDFDPKTDQYFGTPFWMADNKSLWVQWMNRDQNNLVIYSVSPETGQKSVIYEEKQKTWIDWFDNMYFLKNGQGFILQSDKSGWGHYYYYDLTGKLKKQLTSGNWRVSNLLRVDEKNQEIFFTARKEASTRIDLYKVSLKGGEPKRLTFGNFDHQVSLSPGGSYFVTTYSNLQTPNRSALYDTNGKLVRELGDSKGPQFENYNLPKTELVYYTTRDGLQLPMKVTYPLNFDPSKKYPVWTSIYGGPDAGQVYDRWSSPTGQTWWWAKEGIIQVNIDNRSAGHLGKTGMNYIYRILGKYEIEDYMDAIRFLESKGYVNEQKVGITGGSFGGYMTAMALTYGADVFTHGIAVSSPTNWNLYDTHYTERYMDTPQDNAEGYNVTSPVTYAEKLKGVLRIVHGNMDDNVHMQNSIQLIDRLQDLNKDFEMMIYPGQRHGIGGSKARQSAQETTRFIYKYLLEKPVPQDYIAYWK</sequence>
<accession>A0A7K1Y1N8</accession>
<feature type="chain" id="PRO_5029888668" evidence="3">
    <location>
        <begin position="22"/>
        <end position="712"/>
    </location>
</feature>
<dbReference type="AlphaFoldDB" id="A0A7K1Y1N8"/>
<dbReference type="GO" id="GO:0004252">
    <property type="term" value="F:serine-type endopeptidase activity"/>
    <property type="evidence" value="ECO:0007669"/>
    <property type="project" value="InterPro"/>
</dbReference>
<evidence type="ECO:0000313" key="6">
    <source>
        <dbReference type="EMBL" id="MXV17154.1"/>
    </source>
</evidence>
<dbReference type="InterPro" id="IPR050278">
    <property type="entry name" value="Serine_Prot_S9B/DPPIV"/>
</dbReference>
<dbReference type="InterPro" id="IPR001375">
    <property type="entry name" value="Peptidase_S9_cat"/>
</dbReference>
<dbReference type="Pfam" id="PF00326">
    <property type="entry name" value="Peptidase_S9"/>
    <property type="match status" value="1"/>
</dbReference>
<name>A0A7K1Y1N8_9SPHI</name>
<dbReference type="PANTHER" id="PTHR11731">
    <property type="entry name" value="PROTEASE FAMILY S9B,C DIPEPTIDYL-PEPTIDASE IV-RELATED"/>
    <property type="match status" value="1"/>
</dbReference>
<evidence type="ECO:0000313" key="7">
    <source>
        <dbReference type="Proteomes" id="UP000451233"/>
    </source>
</evidence>
<dbReference type="GO" id="GO:0008239">
    <property type="term" value="F:dipeptidyl-peptidase activity"/>
    <property type="evidence" value="ECO:0007669"/>
    <property type="project" value="TreeGrafter"/>
</dbReference>
<evidence type="ECO:0000259" key="5">
    <source>
        <dbReference type="Pfam" id="PF00930"/>
    </source>
</evidence>
<feature type="domain" description="Peptidase S9 prolyl oligopeptidase catalytic" evidence="4">
    <location>
        <begin position="504"/>
        <end position="698"/>
    </location>
</feature>
<dbReference type="Proteomes" id="UP000451233">
    <property type="component" value="Unassembled WGS sequence"/>
</dbReference>
<keyword evidence="2" id="KW-0378">Hydrolase</keyword>